<sequence>MSDPATDFAADALPLPQRLALSYAPRGARTLVGALWLLDRRLAGILQAQGEVMIAQIKLAWWRDRLGEDPALWPAGEPLLGLLRNGEVAPRDFVPLVDGWEALLAEDLTAAGVDEFAAGRAAAWRALALAFGAPQAADAAAQAARETSYFDLAMHLGTEAEAAAARQLALACKWQKPNLPRALRPLAVIHALSARALRRGSAELGGAGAGLLALRTGLLGR</sequence>
<dbReference type="RefSeq" id="WP_160772154.1">
    <property type="nucleotide sequence ID" value="NZ_WTYV01000004.1"/>
</dbReference>
<gene>
    <name evidence="1" type="ORF">GRI99_11400</name>
</gene>
<proteinExistence type="predicted"/>
<keyword evidence="2" id="KW-1185">Reference proteome</keyword>
<dbReference type="Proteomes" id="UP000466966">
    <property type="component" value="Unassembled WGS sequence"/>
</dbReference>
<evidence type="ECO:0000313" key="1">
    <source>
        <dbReference type="EMBL" id="MXO72232.1"/>
    </source>
</evidence>
<name>A0A844YYH6_9SPHN</name>
<reference evidence="1 2" key="1">
    <citation type="submission" date="2019-12" db="EMBL/GenBank/DDBJ databases">
        <title>Genomic-based taxomic classification of the family Erythrobacteraceae.</title>
        <authorList>
            <person name="Xu L."/>
        </authorList>
    </citation>
    <scope>NUCLEOTIDE SEQUENCE [LARGE SCALE GENOMIC DNA]</scope>
    <source>
        <strain evidence="1 2">M0322</strain>
    </source>
</reference>
<dbReference type="EMBL" id="WTYV01000004">
    <property type="protein sequence ID" value="MXO72232.1"/>
    <property type="molecule type" value="Genomic_DNA"/>
</dbReference>
<dbReference type="OrthoDB" id="9814909at2"/>
<protein>
    <recommendedName>
        <fullName evidence="3">Phytoene synthase</fullName>
    </recommendedName>
</protein>
<accession>A0A844YYH6</accession>
<organism evidence="1 2">
    <name type="scientific">Alteraurantiacibacter buctensis</name>
    <dbReference type="NCBI Taxonomy" id="1503981"/>
    <lineage>
        <taxon>Bacteria</taxon>
        <taxon>Pseudomonadati</taxon>
        <taxon>Pseudomonadota</taxon>
        <taxon>Alphaproteobacteria</taxon>
        <taxon>Sphingomonadales</taxon>
        <taxon>Erythrobacteraceae</taxon>
        <taxon>Alteraurantiacibacter</taxon>
    </lineage>
</organism>
<evidence type="ECO:0000313" key="2">
    <source>
        <dbReference type="Proteomes" id="UP000466966"/>
    </source>
</evidence>
<dbReference type="AlphaFoldDB" id="A0A844YYH6"/>
<evidence type="ECO:0008006" key="3">
    <source>
        <dbReference type="Google" id="ProtNLM"/>
    </source>
</evidence>
<comment type="caution">
    <text evidence="1">The sequence shown here is derived from an EMBL/GenBank/DDBJ whole genome shotgun (WGS) entry which is preliminary data.</text>
</comment>